<evidence type="ECO:0000313" key="2">
    <source>
        <dbReference type="Proteomes" id="UP001382904"/>
    </source>
</evidence>
<name>A0ABU8TXF6_9ACTN</name>
<accession>A0ABU8TXF6</accession>
<proteinExistence type="predicted"/>
<gene>
    <name evidence="1" type="ORF">WKI68_00490</name>
</gene>
<protein>
    <submittedName>
        <fullName evidence="1">Uncharacterized protein</fullName>
    </submittedName>
</protein>
<keyword evidence="2" id="KW-1185">Reference proteome</keyword>
<reference evidence="1 2" key="1">
    <citation type="submission" date="2024-03" db="EMBL/GenBank/DDBJ databases">
        <title>Novel Streptomyces species of biotechnological and ecological value are a feature of Machair soil.</title>
        <authorList>
            <person name="Prole J.R."/>
            <person name="Goodfellow M."/>
            <person name="Allenby N."/>
            <person name="Ward A.C."/>
        </authorList>
    </citation>
    <scope>NUCLEOTIDE SEQUENCE [LARGE SCALE GENOMIC DNA]</scope>
    <source>
        <strain evidence="1 2">MS1.HAVA.3</strain>
    </source>
</reference>
<organism evidence="1 2">
    <name type="scientific">Streptomyces caledonius</name>
    <dbReference type="NCBI Taxonomy" id="3134107"/>
    <lineage>
        <taxon>Bacteria</taxon>
        <taxon>Bacillati</taxon>
        <taxon>Actinomycetota</taxon>
        <taxon>Actinomycetes</taxon>
        <taxon>Kitasatosporales</taxon>
        <taxon>Streptomycetaceae</taxon>
        <taxon>Streptomyces</taxon>
    </lineage>
</organism>
<evidence type="ECO:0000313" key="1">
    <source>
        <dbReference type="EMBL" id="MEJ8640307.1"/>
    </source>
</evidence>
<comment type="caution">
    <text evidence="1">The sequence shown here is derived from an EMBL/GenBank/DDBJ whole genome shotgun (WGS) entry which is preliminary data.</text>
</comment>
<dbReference type="EMBL" id="JBBKAM010000002">
    <property type="protein sequence ID" value="MEJ8640307.1"/>
    <property type="molecule type" value="Genomic_DNA"/>
</dbReference>
<dbReference type="Proteomes" id="UP001382904">
    <property type="component" value="Unassembled WGS sequence"/>
</dbReference>
<sequence length="174" mass="17756">MGRVRSWTGNRRIALPVAGGAVVLGLGGLYGAGLAFAGDIDHGTRVLGVDIGGMSRAEARRALARELGPTAAAPVAMKIGDRVEKADPAALGLSLDTAATVDRAVRTGFGPVGVIGGLFASGSRDVEPVIRMDERTGRAAVDRIAETTRQQARDGVIAFEQGAAKAVTRSPASP</sequence>